<dbReference type="InterPro" id="IPR035976">
    <property type="entry name" value="Sushi/SCR/CCP_sf"/>
</dbReference>
<dbReference type="CDD" id="cd00033">
    <property type="entry name" value="CCP"/>
    <property type="match status" value="1"/>
</dbReference>
<dbReference type="SMART" id="SM00032">
    <property type="entry name" value="CCP"/>
    <property type="match status" value="1"/>
</dbReference>
<dbReference type="SUPFAM" id="SSF49854">
    <property type="entry name" value="Spermadhesin, CUB domain"/>
    <property type="match status" value="1"/>
</dbReference>
<name>C3ZWT3_BRAFL</name>
<dbReference type="InterPro" id="IPR000436">
    <property type="entry name" value="Sushi_SCR_CCP_dom"/>
</dbReference>
<evidence type="ECO:0000313" key="6">
    <source>
        <dbReference type="EMBL" id="EEN43002.1"/>
    </source>
</evidence>
<keyword evidence="1" id="KW-0677">Repeat</keyword>
<feature type="domain" description="CUB" evidence="4">
    <location>
        <begin position="1"/>
        <end position="104"/>
    </location>
</feature>
<evidence type="ECO:0000259" key="5">
    <source>
        <dbReference type="PROSITE" id="PS50923"/>
    </source>
</evidence>
<dbReference type="AlphaFoldDB" id="C3ZWT3"/>
<organism>
    <name type="scientific">Branchiostoma floridae</name>
    <name type="common">Florida lancelet</name>
    <name type="synonym">Amphioxus</name>
    <dbReference type="NCBI Taxonomy" id="7739"/>
    <lineage>
        <taxon>Eukaryota</taxon>
        <taxon>Metazoa</taxon>
        <taxon>Chordata</taxon>
        <taxon>Cephalochordata</taxon>
        <taxon>Leptocardii</taxon>
        <taxon>Amphioxiformes</taxon>
        <taxon>Branchiostomatidae</taxon>
        <taxon>Branchiostoma</taxon>
    </lineage>
</organism>
<dbReference type="eggNOG" id="KOG4297">
    <property type="taxonomic scope" value="Eukaryota"/>
</dbReference>
<dbReference type="PANTHER" id="PTHR24251">
    <property type="entry name" value="OVOCHYMASE-RELATED"/>
    <property type="match status" value="1"/>
</dbReference>
<feature type="disulfide bond" evidence="3">
    <location>
        <begin position="135"/>
        <end position="162"/>
    </location>
</feature>
<keyword evidence="2 3" id="KW-1015">Disulfide bond</keyword>
<dbReference type="Pfam" id="PF00084">
    <property type="entry name" value="Sushi"/>
    <property type="match status" value="1"/>
</dbReference>
<feature type="domain" description="Sushi" evidence="5">
    <location>
        <begin position="106"/>
        <end position="164"/>
    </location>
</feature>
<dbReference type="SUPFAM" id="SSF57535">
    <property type="entry name" value="Complement control module/SCR domain"/>
    <property type="match status" value="1"/>
</dbReference>
<accession>C3ZWT3</accession>
<comment type="caution">
    <text evidence="3">Lacks conserved residue(s) required for the propagation of feature annotation.</text>
</comment>
<dbReference type="Gene3D" id="2.60.120.290">
    <property type="entry name" value="Spermadhesin, CUB domain"/>
    <property type="match status" value="1"/>
</dbReference>
<evidence type="ECO:0000256" key="1">
    <source>
        <dbReference type="ARBA" id="ARBA00022737"/>
    </source>
</evidence>
<dbReference type="PANTHER" id="PTHR24251:SF52">
    <property type="entry name" value="CUB DOMAIN-CONTAINING PROTEIN"/>
    <property type="match status" value="1"/>
</dbReference>
<reference evidence="6" key="1">
    <citation type="journal article" date="2008" name="Nature">
        <title>The amphioxus genome and the evolution of the chordate karyotype.</title>
        <authorList>
            <consortium name="US DOE Joint Genome Institute (JGI-PGF)"/>
            <person name="Putnam N.H."/>
            <person name="Butts T."/>
            <person name="Ferrier D.E.K."/>
            <person name="Furlong R.F."/>
            <person name="Hellsten U."/>
            <person name="Kawashima T."/>
            <person name="Robinson-Rechavi M."/>
            <person name="Shoguchi E."/>
            <person name="Terry A."/>
            <person name="Yu J.-K."/>
            <person name="Benito-Gutierrez E.L."/>
            <person name="Dubchak I."/>
            <person name="Garcia-Fernandez J."/>
            <person name="Gibson-Brown J.J."/>
            <person name="Grigoriev I.V."/>
            <person name="Horton A.C."/>
            <person name="de Jong P.J."/>
            <person name="Jurka J."/>
            <person name="Kapitonov V.V."/>
            <person name="Kohara Y."/>
            <person name="Kuroki Y."/>
            <person name="Lindquist E."/>
            <person name="Lucas S."/>
            <person name="Osoegawa K."/>
            <person name="Pennacchio L.A."/>
            <person name="Salamov A.A."/>
            <person name="Satou Y."/>
            <person name="Sauka-Spengler T."/>
            <person name="Schmutz J."/>
            <person name="Shin-I T."/>
            <person name="Toyoda A."/>
            <person name="Bronner-Fraser M."/>
            <person name="Fujiyama A."/>
            <person name="Holland L.Z."/>
            <person name="Holland P.W.H."/>
            <person name="Satoh N."/>
            <person name="Rokhsar D.S."/>
        </authorList>
    </citation>
    <scope>NUCLEOTIDE SEQUENCE [LARGE SCALE GENOMIC DNA]</scope>
    <source>
        <strain evidence="6">S238N-H82</strain>
        <tissue evidence="6">Testes</tissue>
    </source>
</reference>
<evidence type="ECO:0000256" key="3">
    <source>
        <dbReference type="PROSITE-ProRule" id="PRU00302"/>
    </source>
</evidence>
<dbReference type="InterPro" id="IPR000859">
    <property type="entry name" value="CUB_dom"/>
</dbReference>
<keyword evidence="3" id="KW-0768">Sushi</keyword>
<dbReference type="PROSITE" id="PS01180">
    <property type="entry name" value="CUB"/>
    <property type="match status" value="1"/>
</dbReference>
<dbReference type="InParanoid" id="C3ZWT3"/>
<dbReference type="CDD" id="cd00041">
    <property type="entry name" value="CUB"/>
    <property type="match status" value="1"/>
</dbReference>
<dbReference type="InterPro" id="IPR035914">
    <property type="entry name" value="Sperma_CUB_dom_sf"/>
</dbReference>
<protein>
    <recommendedName>
        <fullName evidence="7">CUB domain-containing protein</fullName>
    </recommendedName>
</protein>
<dbReference type="Pfam" id="PF00431">
    <property type="entry name" value="CUB"/>
    <property type="match status" value="1"/>
</dbReference>
<dbReference type="PROSITE" id="PS50923">
    <property type="entry name" value="SUSHI"/>
    <property type="match status" value="1"/>
</dbReference>
<dbReference type="FunFam" id="2.60.120.290:FF:000001">
    <property type="entry name" value="CUB and sushi domain-containing protein 3 isoform X1"/>
    <property type="match status" value="1"/>
</dbReference>
<dbReference type="EMBL" id="GG666703">
    <property type="protein sequence ID" value="EEN43002.1"/>
    <property type="molecule type" value="Genomic_DNA"/>
</dbReference>
<evidence type="ECO:0008006" key="7">
    <source>
        <dbReference type="Google" id="ProtNLM"/>
    </source>
</evidence>
<evidence type="ECO:0000259" key="4">
    <source>
        <dbReference type="PROSITE" id="PS01180"/>
    </source>
</evidence>
<proteinExistence type="predicted"/>
<dbReference type="Gene3D" id="2.10.70.10">
    <property type="entry name" value="Complement Module, domain 1"/>
    <property type="match status" value="1"/>
</dbReference>
<feature type="non-terminal residue" evidence="6">
    <location>
        <position position="1"/>
    </location>
</feature>
<gene>
    <name evidence="6" type="ORF">BRAFLDRAFT_241697</name>
</gene>
<evidence type="ECO:0000256" key="2">
    <source>
        <dbReference type="ARBA" id="ARBA00023157"/>
    </source>
</evidence>
<sequence>PEGTVTSPNYPSNYPNRATCEWTITVPEGYMVLLTFQIDRFQLEDGYDYLTIYDGGSSSAPRLQRLTGNAIPDPVISTSNQMFVRFTSDESDTAPGFQFSYTATDICCDHTIVVLNGTVTATDGYCSGNDIQFSCDPGYELAGRPSATCQNNGSWDGEIPTCQREIATFNTFAKMLIF</sequence>
<dbReference type="SMART" id="SM00042">
    <property type="entry name" value="CUB"/>
    <property type="match status" value="1"/>
</dbReference>